<gene>
    <name evidence="2" type="ORF">G5C51_13405</name>
</gene>
<keyword evidence="3" id="KW-1185">Reference proteome</keyword>
<reference evidence="2 3" key="1">
    <citation type="submission" date="2020-02" db="EMBL/GenBank/DDBJ databases">
        <title>Whole-genome analyses of novel actinobacteria.</title>
        <authorList>
            <person name="Sahin N."/>
        </authorList>
    </citation>
    <scope>NUCLEOTIDE SEQUENCE [LARGE SCALE GENOMIC DNA]</scope>
    <source>
        <strain evidence="2 3">A7024</strain>
    </source>
</reference>
<feature type="region of interest" description="Disordered" evidence="1">
    <location>
        <begin position="92"/>
        <end position="119"/>
    </location>
</feature>
<protein>
    <submittedName>
        <fullName evidence="2">Uncharacterized protein</fullName>
    </submittedName>
</protein>
<dbReference type="AlphaFoldDB" id="A0A6G4TY05"/>
<proteinExistence type="predicted"/>
<organism evidence="2 3">
    <name type="scientific">Streptomyces coryli</name>
    <dbReference type="NCBI Taxonomy" id="1128680"/>
    <lineage>
        <taxon>Bacteria</taxon>
        <taxon>Bacillati</taxon>
        <taxon>Actinomycetota</taxon>
        <taxon>Actinomycetes</taxon>
        <taxon>Kitasatosporales</taxon>
        <taxon>Streptomycetaceae</taxon>
        <taxon>Streptomyces</taxon>
    </lineage>
</organism>
<evidence type="ECO:0000256" key="1">
    <source>
        <dbReference type="SAM" id="MobiDB-lite"/>
    </source>
</evidence>
<dbReference type="Proteomes" id="UP000481583">
    <property type="component" value="Unassembled WGS sequence"/>
</dbReference>
<name>A0A6G4TY05_9ACTN</name>
<comment type="caution">
    <text evidence="2">The sequence shown here is derived from an EMBL/GenBank/DDBJ whole genome shotgun (WGS) entry which is preliminary data.</text>
</comment>
<evidence type="ECO:0000313" key="2">
    <source>
        <dbReference type="EMBL" id="NGN64889.1"/>
    </source>
</evidence>
<dbReference type="EMBL" id="JAAKZV010000046">
    <property type="protein sequence ID" value="NGN64889.1"/>
    <property type="molecule type" value="Genomic_DNA"/>
</dbReference>
<dbReference type="RefSeq" id="WP_165236810.1">
    <property type="nucleotide sequence ID" value="NZ_JAAKZV010000046.1"/>
</dbReference>
<accession>A0A6G4TY05</accession>
<sequence length="151" mass="15984">MSELLAVANEIVPYLAAGAATVTTVAQTRIAEHVVNAGEAYLSDRLGSSGRRRDRDAAEQIRNLSDEARRALAEAICSWLLAGDLTAEALRREIERTDSGDRRGHGPSMSGGEVSAEGPGAVAIGVAGQANVYNWPSKSERHGTSHSDDEQ</sequence>
<feature type="compositionally biased region" description="Basic and acidic residues" evidence="1">
    <location>
        <begin position="92"/>
        <end position="104"/>
    </location>
</feature>
<evidence type="ECO:0000313" key="3">
    <source>
        <dbReference type="Proteomes" id="UP000481583"/>
    </source>
</evidence>